<dbReference type="EMBL" id="BGPR01008111">
    <property type="protein sequence ID" value="GBN31634.1"/>
    <property type="molecule type" value="Genomic_DNA"/>
</dbReference>
<evidence type="ECO:0008006" key="7">
    <source>
        <dbReference type="Google" id="ProtNLM"/>
    </source>
</evidence>
<gene>
    <name evidence="5" type="ORF">AVEN_189255_1</name>
    <name evidence="4" type="ORF">AVEN_189905_1</name>
    <name evidence="3" type="ORF">AVEN_78437_1</name>
    <name evidence="2" type="ORF">AVEN_9523_1</name>
</gene>
<evidence type="ECO:0000313" key="3">
    <source>
        <dbReference type="EMBL" id="GBN31887.1"/>
    </source>
</evidence>
<keyword evidence="1" id="KW-0732">Signal</keyword>
<dbReference type="EMBL" id="BGPR01008207">
    <property type="protein sequence ID" value="GBN32242.1"/>
    <property type="molecule type" value="Genomic_DNA"/>
</dbReference>
<dbReference type="Proteomes" id="UP000499080">
    <property type="component" value="Unassembled WGS sequence"/>
</dbReference>
<sequence>MALILSTLLAHPTTTMPCCTRALHTAAPMPTDAPVTRATRPFQRSISNVYRYVFYSTINDAPVFQERFAQVSRAEDKKSVIKQSKANWRFRDRGGKRKTLGIYL</sequence>
<dbReference type="AlphaFoldDB" id="A0A4Y2N067"/>
<dbReference type="EMBL" id="BGPR01008191">
    <property type="protein sequence ID" value="GBN32145.1"/>
    <property type="molecule type" value="Genomic_DNA"/>
</dbReference>
<dbReference type="OrthoDB" id="10192501at2759"/>
<evidence type="ECO:0000313" key="6">
    <source>
        <dbReference type="Proteomes" id="UP000499080"/>
    </source>
</evidence>
<evidence type="ECO:0000313" key="4">
    <source>
        <dbReference type="EMBL" id="GBN32145.1"/>
    </source>
</evidence>
<evidence type="ECO:0000256" key="1">
    <source>
        <dbReference type="SAM" id="SignalP"/>
    </source>
</evidence>
<evidence type="ECO:0000313" key="5">
    <source>
        <dbReference type="EMBL" id="GBN32242.1"/>
    </source>
</evidence>
<evidence type="ECO:0000313" key="2">
    <source>
        <dbReference type="EMBL" id="GBN31634.1"/>
    </source>
</evidence>
<comment type="caution">
    <text evidence="5">The sequence shown here is derived from an EMBL/GenBank/DDBJ whole genome shotgun (WGS) entry which is preliminary data.</text>
</comment>
<proteinExistence type="predicted"/>
<feature type="signal peptide" evidence="1">
    <location>
        <begin position="1"/>
        <end position="15"/>
    </location>
</feature>
<dbReference type="EMBL" id="BGPR01008149">
    <property type="protein sequence ID" value="GBN31887.1"/>
    <property type="molecule type" value="Genomic_DNA"/>
</dbReference>
<reference evidence="5 6" key="1">
    <citation type="journal article" date="2019" name="Sci. Rep.">
        <title>Orb-weaving spider Araneus ventricosus genome elucidates the spidroin gene catalogue.</title>
        <authorList>
            <person name="Kono N."/>
            <person name="Nakamura H."/>
            <person name="Ohtoshi R."/>
            <person name="Moran D.A.P."/>
            <person name="Shinohara A."/>
            <person name="Yoshida Y."/>
            <person name="Fujiwara M."/>
            <person name="Mori M."/>
            <person name="Tomita M."/>
            <person name="Arakawa K."/>
        </authorList>
    </citation>
    <scope>NUCLEOTIDE SEQUENCE [LARGE SCALE GENOMIC DNA]</scope>
</reference>
<protein>
    <recommendedName>
        <fullName evidence="7">DUF4817 domain-containing protein</fullName>
    </recommendedName>
</protein>
<keyword evidence="6" id="KW-1185">Reference proteome</keyword>
<accession>A0A4Y2N067</accession>
<organism evidence="5 6">
    <name type="scientific">Araneus ventricosus</name>
    <name type="common">Orbweaver spider</name>
    <name type="synonym">Epeira ventricosa</name>
    <dbReference type="NCBI Taxonomy" id="182803"/>
    <lineage>
        <taxon>Eukaryota</taxon>
        <taxon>Metazoa</taxon>
        <taxon>Ecdysozoa</taxon>
        <taxon>Arthropoda</taxon>
        <taxon>Chelicerata</taxon>
        <taxon>Arachnida</taxon>
        <taxon>Araneae</taxon>
        <taxon>Araneomorphae</taxon>
        <taxon>Entelegynae</taxon>
        <taxon>Araneoidea</taxon>
        <taxon>Araneidae</taxon>
        <taxon>Araneus</taxon>
    </lineage>
</organism>
<feature type="chain" id="PRO_5036362123" description="DUF4817 domain-containing protein" evidence="1">
    <location>
        <begin position="16"/>
        <end position="104"/>
    </location>
</feature>
<name>A0A4Y2N067_ARAVE</name>